<sequence length="506" mass="59563">MKKILLNIVIIMMTICCCLAAPTKKTYRMILITNINSCSMCNHTTASIITDNTMFNNIEFLLSAEDVTQEQAKEFLTEMMSRPCKITLDTRLYDKIASSISFFKMPHLIVLDTMNKVLFKTPIDSIPYYTDVIETYSNSIYKNSVVSNDRIKKIIGWRTLNKVDNYFIVTGWQNSDKVYIYDKTTNKLDSLYFTNNDEIIHSLIKAGDDHDIDMAKMKAVYKKYQQPYNLIQFGTGAISGEDQISSSIDLQYIDPDKRLDTIQSEWLTYVYSFKPATKKMKILPLVDWASDSLKGYIFDQYKVDYQSYRELNDSTWIIGGEEYIEEPYDMKNNPIVNDSTMLLINRQPKSNYKQDQLFFYFHKAKDDPKLRYSGKYIKIEFDSIRSFAGEKLNEPGYMWQYEFKYPYFYYNAAPLIYNDLDKSIFDVRKLNKNITWIHALDIDQNVIRILVQEKKNRVLYVVLKDSMKIIKRHNFGEIPSKNNIVLEKENIYYMNKEGQIIEMVKF</sequence>
<protein>
    <submittedName>
        <fullName evidence="2">Uncharacterized protein</fullName>
    </submittedName>
</protein>
<feature type="signal peptide" evidence="1">
    <location>
        <begin position="1"/>
        <end position="20"/>
    </location>
</feature>
<name>A0AAJ6BAJ9_9SPHI</name>
<feature type="chain" id="PRO_5042600314" evidence="1">
    <location>
        <begin position="21"/>
        <end position="506"/>
    </location>
</feature>
<accession>A0AAJ6BAJ9</accession>
<dbReference type="EMBL" id="CP119313">
    <property type="protein sequence ID" value="WEK21333.1"/>
    <property type="molecule type" value="Genomic_DNA"/>
</dbReference>
<proteinExistence type="predicted"/>
<organism evidence="2 3">
    <name type="scientific">Candidatus Pedobacter colombiensis</name>
    <dbReference type="NCBI Taxonomy" id="3121371"/>
    <lineage>
        <taxon>Bacteria</taxon>
        <taxon>Pseudomonadati</taxon>
        <taxon>Bacteroidota</taxon>
        <taxon>Sphingobacteriia</taxon>
        <taxon>Sphingobacteriales</taxon>
        <taxon>Sphingobacteriaceae</taxon>
        <taxon>Pedobacter</taxon>
    </lineage>
</organism>
<reference evidence="2" key="1">
    <citation type="submission" date="2023-03" db="EMBL/GenBank/DDBJ databases">
        <title>Andean soil-derived lignocellulolytic bacterial consortium as a source of novel taxa and putative plastic-active enzymes.</title>
        <authorList>
            <person name="Diaz-Garcia L."/>
            <person name="Chuvochina M."/>
            <person name="Feuerriegel G."/>
            <person name="Bunk B."/>
            <person name="Sproer C."/>
            <person name="Streit W.R."/>
            <person name="Rodriguez L.M."/>
            <person name="Overmann J."/>
            <person name="Jimenez D.J."/>
        </authorList>
    </citation>
    <scope>NUCLEOTIDE SEQUENCE</scope>
    <source>
        <strain evidence="2">MAG 3858</strain>
    </source>
</reference>
<evidence type="ECO:0000256" key="1">
    <source>
        <dbReference type="SAM" id="SignalP"/>
    </source>
</evidence>
<evidence type="ECO:0000313" key="2">
    <source>
        <dbReference type="EMBL" id="WEK21333.1"/>
    </source>
</evidence>
<keyword evidence="1" id="KW-0732">Signal</keyword>
<gene>
    <name evidence="2" type="ORF">P0Y49_09285</name>
</gene>
<dbReference type="AlphaFoldDB" id="A0AAJ6BAJ9"/>
<dbReference type="Proteomes" id="UP001214530">
    <property type="component" value="Chromosome"/>
</dbReference>
<evidence type="ECO:0000313" key="3">
    <source>
        <dbReference type="Proteomes" id="UP001214530"/>
    </source>
</evidence>